<organism evidence="1">
    <name type="scientific">Arundo donax</name>
    <name type="common">Giant reed</name>
    <name type="synonym">Donax arundinaceus</name>
    <dbReference type="NCBI Taxonomy" id="35708"/>
    <lineage>
        <taxon>Eukaryota</taxon>
        <taxon>Viridiplantae</taxon>
        <taxon>Streptophyta</taxon>
        <taxon>Embryophyta</taxon>
        <taxon>Tracheophyta</taxon>
        <taxon>Spermatophyta</taxon>
        <taxon>Magnoliopsida</taxon>
        <taxon>Liliopsida</taxon>
        <taxon>Poales</taxon>
        <taxon>Poaceae</taxon>
        <taxon>PACMAD clade</taxon>
        <taxon>Arundinoideae</taxon>
        <taxon>Arundineae</taxon>
        <taxon>Arundo</taxon>
    </lineage>
</organism>
<proteinExistence type="predicted"/>
<evidence type="ECO:0000313" key="1">
    <source>
        <dbReference type="EMBL" id="JAE15348.1"/>
    </source>
</evidence>
<name>A0A0A9G3W8_ARUDO</name>
<reference evidence="1" key="2">
    <citation type="journal article" date="2015" name="Data Brief">
        <title>Shoot transcriptome of the giant reed, Arundo donax.</title>
        <authorList>
            <person name="Barrero R.A."/>
            <person name="Guerrero F.D."/>
            <person name="Moolhuijzen P."/>
            <person name="Goolsby J.A."/>
            <person name="Tidwell J."/>
            <person name="Bellgard S.E."/>
            <person name="Bellgard M.I."/>
        </authorList>
    </citation>
    <scope>NUCLEOTIDE SEQUENCE</scope>
    <source>
        <tissue evidence="1">Shoot tissue taken approximately 20 cm above the soil surface</tissue>
    </source>
</reference>
<accession>A0A0A9G3W8</accession>
<protein>
    <submittedName>
        <fullName evidence="1">Uncharacterized protein</fullName>
    </submittedName>
</protein>
<sequence>MKGSDGRADAASTINSWLDTPNPLLLPPSICSAAPLQAYGDRRLRGRPRRCRRRLQRPRHVLCHPLLHRRRQRRHPLRL</sequence>
<dbReference type="AlphaFoldDB" id="A0A0A9G3W8"/>
<reference evidence="1" key="1">
    <citation type="submission" date="2014-09" db="EMBL/GenBank/DDBJ databases">
        <authorList>
            <person name="Magalhaes I.L.F."/>
            <person name="Oliveira U."/>
            <person name="Santos F.R."/>
            <person name="Vidigal T.H.D.A."/>
            <person name="Brescovit A.D."/>
            <person name="Santos A.J."/>
        </authorList>
    </citation>
    <scope>NUCLEOTIDE SEQUENCE</scope>
    <source>
        <tissue evidence="1">Shoot tissue taken approximately 20 cm above the soil surface</tissue>
    </source>
</reference>
<dbReference type="EMBL" id="GBRH01182548">
    <property type="protein sequence ID" value="JAE15348.1"/>
    <property type="molecule type" value="Transcribed_RNA"/>
</dbReference>